<dbReference type="EMBL" id="JAHYBX010000003">
    <property type="protein sequence ID" value="MCA1856245.1"/>
    <property type="molecule type" value="Genomic_DNA"/>
</dbReference>
<evidence type="ECO:0008006" key="4">
    <source>
        <dbReference type="Google" id="ProtNLM"/>
    </source>
</evidence>
<keyword evidence="1" id="KW-1133">Transmembrane helix</keyword>
<dbReference type="RefSeq" id="WP_225238547.1">
    <property type="nucleotide sequence ID" value="NZ_JAHYBX010000003.1"/>
</dbReference>
<proteinExistence type="predicted"/>
<sequence>MIALTDRLRPRGHTLFELGVVACLFAALVGIFLTYVPRYRAEAEGVQARQVVAALRSALSARAAQVAAMQGEAGLRALAMQNPVEWLQRPPENYLGEYYRPDAALLSAGHWYFDRADRTLVYFPNRYKSFSSESSKLLRIKVKFLSLPSSAAKSGRSVETMGLALEEID</sequence>
<keyword evidence="1" id="KW-0812">Transmembrane</keyword>
<keyword evidence="1" id="KW-0472">Membrane</keyword>
<dbReference type="SUPFAM" id="SSF54523">
    <property type="entry name" value="Pili subunits"/>
    <property type="match status" value="1"/>
</dbReference>
<protein>
    <recommendedName>
        <fullName evidence="4">Type II secretion system protein</fullName>
    </recommendedName>
</protein>
<dbReference type="Proteomes" id="UP001198602">
    <property type="component" value="Unassembled WGS sequence"/>
</dbReference>
<feature type="transmembrane region" description="Helical" evidence="1">
    <location>
        <begin position="15"/>
        <end position="36"/>
    </location>
</feature>
<name>A0ABS7Y972_9BURK</name>
<comment type="caution">
    <text evidence="2">The sequence shown here is derived from an EMBL/GenBank/DDBJ whole genome shotgun (WGS) entry which is preliminary data.</text>
</comment>
<evidence type="ECO:0000313" key="2">
    <source>
        <dbReference type="EMBL" id="MCA1856245.1"/>
    </source>
</evidence>
<reference evidence="2 3" key="1">
    <citation type="submission" date="2021-07" db="EMBL/GenBank/DDBJ databases">
        <title>Characterization of Violacein-producing bacteria and related species.</title>
        <authorList>
            <person name="Wilson H.S."/>
            <person name="De Leon M.E."/>
        </authorList>
    </citation>
    <scope>NUCLEOTIDE SEQUENCE [LARGE SCALE GENOMIC DNA]</scope>
    <source>
        <strain evidence="2 3">HSC-2F05</strain>
    </source>
</reference>
<keyword evidence="3" id="KW-1185">Reference proteome</keyword>
<gene>
    <name evidence="2" type="ORF">LE190_09940</name>
</gene>
<accession>A0ABS7Y972</accession>
<evidence type="ECO:0000256" key="1">
    <source>
        <dbReference type="SAM" id="Phobius"/>
    </source>
</evidence>
<dbReference type="InterPro" id="IPR045584">
    <property type="entry name" value="Pilin-like"/>
</dbReference>
<organism evidence="2 3">
    <name type="scientific">Massilia hydrophila</name>
    <dbReference type="NCBI Taxonomy" id="3044279"/>
    <lineage>
        <taxon>Bacteria</taxon>
        <taxon>Pseudomonadati</taxon>
        <taxon>Pseudomonadota</taxon>
        <taxon>Betaproteobacteria</taxon>
        <taxon>Burkholderiales</taxon>
        <taxon>Oxalobacteraceae</taxon>
        <taxon>Telluria group</taxon>
        <taxon>Massilia</taxon>
    </lineage>
</organism>
<evidence type="ECO:0000313" key="3">
    <source>
        <dbReference type="Proteomes" id="UP001198602"/>
    </source>
</evidence>